<dbReference type="InterPro" id="IPR025337">
    <property type="entry name" value="Questin_oxidase-like"/>
</dbReference>
<dbReference type="EMBL" id="KZ302111">
    <property type="protein sequence ID" value="PFH47437.1"/>
    <property type="molecule type" value="Genomic_DNA"/>
</dbReference>
<sequence>MSKFDLYPLPTLQGTGDKSMLPAVWPGVNPKTSATLVNILKEVHERWHCFFNRETGYHNHTSHHAIALWALGATEEAMRQAYTRDLAYQLPMVQPPGKITESNWKQHLGDDNYYKAYLDFFTQVVEQRGSAAAVEDYIFSLDANFSEDGSSIAMFSRFLAAVYHPIIFVGYGLELGIPGMVVQGLAQAAIHKDDSGVVLTPAFFKRCFNDIKTEPTPTNGTTSTNGSLSSTRARLDKLIHEQDATTSTAFAGLKLDKGPDVHALSIIARVLKDPQFNKTGAVKLLPRVYSDCVKKFSGPIREYACQWTMNMKQGDREQNQRELSDKFEELAWAYTLIYGLTGWSKGKVLKADFLLAHIVTSGFYLPYIANKLKASSQVLLLRGHLAVTLAWWIGLGRPKFDVTAFAEADELPTTATNPWLPIIQSAVVHDEDHVPKLQRTLSQWSQLYGMKGPNDPKLSATELPGADKLDGRLFTRIAKLTAERADQPRPPGSEKELAAFHVWDRATFAEDEH</sequence>
<accession>A0A2A9NGQ9</accession>
<dbReference type="GO" id="GO:0016491">
    <property type="term" value="F:oxidoreductase activity"/>
    <property type="evidence" value="ECO:0007669"/>
    <property type="project" value="UniProtKB-KW"/>
</dbReference>
<dbReference type="PANTHER" id="PTHR35870:SF1">
    <property type="entry name" value="PROTEIN, PUTATIVE (AFU_ORTHOLOGUE AFUA_5G03330)-RELATED"/>
    <property type="match status" value="1"/>
</dbReference>
<evidence type="ECO:0000313" key="3">
    <source>
        <dbReference type="Proteomes" id="UP000242287"/>
    </source>
</evidence>
<evidence type="ECO:0000313" key="2">
    <source>
        <dbReference type="EMBL" id="PFH47437.1"/>
    </source>
</evidence>
<proteinExistence type="predicted"/>
<dbReference type="PANTHER" id="PTHR35870">
    <property type="entry name" value="PROTEIN, PUTATIVE (AFU_ORTHOLOGUE AFUA_5G03330)-RELATED"/>
    <property type="match status" value="1"/>
</dbReference>
<name>A0A2A9NGQ9_9AGAR</name>
<gene>
    <name evidence="2" type="ORF">AMATHDRAFT_198053</name>
</gene>
<keyword evidence="1" id="KW-0560">Oxidoreductase</keyword>
<dbReference type="STRING" id="703135.A0A2A9NGQ9"/>
<organism evidence="2 3">
    <name type="scientific">Amanita thiersii Skay4041</name>
    <dbReference type="NCBI Taxonomy" id="703135"/>
    <lineage>
        <taxon>Eukaryota</taxon>
        <taxon>Fungi</taxon>
        <taxon>Dikarya</taxon>
        <taxon>Basidiomycota</taxon>
        <taxon>Agaricomycotina</taxon>
        <taxon>Agaricomycetes</taxon>
        <taxon>Agaricomycetidae</taxon>
        <taxon>Agaricales</taxon>
        <taxon>Pluteineae</taxon>
        <taxon>Amanitaceae</taxon>
        <taxon>Amanita</taxon>
    </lineage>
</organism>
<protein>
    <submittedName>
        <fullName evidence="2">Uncharacterized protein</fullName>
    </submittedName>
</protein>
<dbReference type="Pfam" id="PF14027">
    <property type="entry name" value="Questin_oxidase"/>
    <property type="match status" value="1"/>
</dbReference>
<reference evidence="2 3" key="1">
    <citation type="submission" date="2014-02" db="EMBL/GenBank/DDBJ databases">
        <title>Transposable element dynamics among asymbiotic and ectomycorrhizal Amanita fungi.</title>
        <authorList>
            <consortium name="DOE Joint Genome Institute"/>
            <person name="Hess J."/>
            <person name="Skrede I."/>
            <person name="Wolfe B."/>
            <person name="LaButti K."/>
            <person name="Ohm R.A."/>
            <person name="Grigoriev I.V."/>
            <person name="Pringle A."/>
        </authorList>
    </citation>
    <scope>NUCLEOTIDE SEQUENCE [LARGE SCALE GENOMIC DNA]</scope>
    <source>
        <strain evidence="2 3">SKay4041</strain>
    </source>
</reference>
<dbReference type="Proteomes" id="UP000242287">
    <property type="component" value="Unassembled WGS sequence"/>
</dbReference>
<evidence type="ECO:0000256" key="1">
    <source>
        <dbReference type="ARBA" id="ARBA00023002"/>
    </source>
</evidence>
<dbReference type="OrthoDB" id="10004862at2759"/>
<dbReference type="AlphaFoldDB" id="A0A2A9NGQ9"/>
<keyword evidence="3" id="KW-1185">Reference proteome</keyword>